<dbReference type="EMBL" id="CP019697">
    <property type="protein sequence ID" value="AQS51929.1"/>
    <property type="molecule type" value="Genomic_DNA"/>
</dbReference>
<dbReference type="KEGG" id="phn:PAEH1_10935"/>
<evidence type="ECO:0000313" key="13">
    <source>
        <dbReference type="EMBL" id="AQS51929.1"/>
    </source>
</evidence>
<accession>A0A1U9K1W3</accession>
<dbReference type="InterPro" id="IPR029046">
    <property type="entry name" value="LolA/LolB/LppX"/>
</dbReference>
<protein>
    <recommendedName>
        <fullName evidence="4">Outer-membrane lipoprotein LolB</fullName>
    </recommendedName>
</protein>
<keyword evidence="7" id="KW-0653">Protein transport</keyword>
<dbReference type="GO" id="GO:0015031">
    <property type="term" value="P:protein transport"/>
    <property type="evidence" value="ECO:0007669"/>
    <property type="project" value="UniProtKB-KW"/>
</dbReference>
<keyword evidence="12" id="KW-0449">Lipoprotein</keyword>
<keyword evidence="5" id="KW-0813">Transport</keyword>
<dbReference type="OrthoDB" id="5296388at2"/>
<evidence type="ECO:0000256" key="5">
    <source>
        <dbReference type="ARBA" id="ARBA00022448"/>
    </source>
</evidence>
<evidence type="ECO:0000256" key="2">
    <source>
        <dbReference type="ARBA" id="ARBA00009696"/>
    </source>
</evidence>
<dbReference type="Gene3D" id="2.50.20.10">
    <property type="entry name" value="Lipoprotein localisation LolA/LolB/LppX"/>
    <property type="match status" value="1"/>
</dbReference>
<dbReference type="GO" id="GO:0009279">
    <property type="term" value="C:cell outer membrane"/>
    <property type="evidence" value="ECO:0007669"/>
    <property type="project" value="UniProtKB-SubCell"/>
</dbReference>
<name>A0A1U9K1W3_9BURK</name>
<organism evidence="13 14">
    <name type="scientific">Paenalcaligenes hominis</name>
    <dbReference type="NCBI Taxonomy" id="643674"/>
    <lineage>
        <taxon>Bacteria</taxon>
        <taxon>Pseudomonadati</taxon>
        <taxon>Pseudomonadota</taxon>
        <taxon>Betaproteobacteria</taxon>
        <taxon>Burkholderiales</taxon>
        <taxon>Alcaligenaceae</taxon>
        <taxon>Paenalcaligenes</taxon>
    </lineage>
</organism>
<keyword evidence="10" id="KW-0143">Chaperone</keyword>
<reference evidence="13 14" key="1">
    <citation type="submission" date="2017-01" db="EMBL/GenBank/DDBJ databases">
        <title>Complete Genome Sequence of Paenalcaligenes hominis, Isolated from a paraplegic Patient with neurogenic bladder.</title>
        <authorList>
            <person name="Mukhopadhyay R."/>
            <person name="Joaquin J."/>
            <person name="Hogue R."/>
            <person name="Kilaru A."/>
            <person name="Jospin G."/>
            <person name="Mars K."/>
            <person name="Eisen J.A."/>
            <person name="Chaturvedi V."/>
        </authorList>
    </citation>
    <scope>NUCLEOTIDE SEQUENCE [LARGE SCALE GENOMIC DNA]</scope>
    <source>
        <strain evidence="13 14">15S00501</strain>
    </source>
</reference>
<evidence type="ECO:0000256" key="9">
    <source>
        <dbReference type="ARBA" id="ARBA00023139"/>
    </source>
</evidence>
<evidence type="ECO:0000256" key="3">
    <source>
        <dbReference type="ARBA" id="ARBA00011245"/>
    </source>
</evidence>
<dbReference type="Proteomes" id="UP000189369">
    <property type="component" value="Chromosome"/>
</dbReference>
<dbReference type="CDD" id="cd16326">
    <property type="entry name" value="LolB"/>
    <property type="match status" value="1"/>
</dbReference>
<dbReference type="InterPro" id="IPR004565">
    <property type="entry name" value="OM_lipoprot_LolB"/>
</dbReference>
<dbReference type="AlphaFoldDB" id="A0A1U9K1W3"/>
<dbReference type="STRING" id="643674.PAEH1_10935"/>
<evidence type="ECO:0000256" key="11">
    <source>
        <dbReference type="ARBA" id="ARBA00023237"/>
    </source>
</evidence>
<evidence type="ECO:0000256" key="10">
    <source>
        <dbReference type="ARBA" id="ARBA00023186"/>
    </source>
</evidence>
<evidence type="ECO:0000256" key="8">
    <source>
        <dbReference type="ARBA" id="ARBA00023136"/>
    </source>
</evidence>
<comment type="subcellular location">
    <subcellularLocation>
        <location evidence="1">Cell outer membrane</location>
        <topology evidence="1">Lipid-anchor</topology>
    </subcellularLocation>
</comment>
<evidence type="ECO:0000256" key="4">
    <source>
        <dbReference type="ARBA" id="ARBA00016202"/>
    </source>
</evidence>
<comment type="similarity">
    <text evidence="2">Belongs to the LolB family.</text>
</comment>
<evidence type="ECO:0000256" key="6">
    <source>
        <dbReference type="ARBA" id="ARBA00022729"/>
    </source>
</evidence>
<comment type="subunit">
    <text evidence="3">Monomer.</text>
</comment>
<sequence length="189" mass="21388">MKNTVQQLVVVGFLLFGMVGCSVVPSHDTSTAVQDQFQRSGRFALSVEKNTGERDAVQGGFVWNEHQQRIQLDLNNPMGSVLARVVADAQGAQLQYPNGEIEYAQSADALVAQLLGYELPVEGMKDWLHGQTGTRPVTDLKKEQDQIVYFQQDQWRVRLQRYDELGPRLLHMHRTQPSQSFSVRIVVDY</sequence>
<evidence type="ECO:0000256" key="12">
    <source>
        <dbReference type="ARBA" id="ARBA00023288"/>
    </source>
</evidence>
<proteinExistence type="inferred from homology"/>
<evidence type="ECO:0000256" key="1">
    <source>
        <dbReference type="ARBA" id="ARBA00004459"/>
    </source>
</evidence>
<evidence type="ECO:0000256" key="7">
    <source>
        <dbReference type="ARBA" id="ARBA00022927"/>
    </source>
</evidence>
<keyword evidence="6" id="KW-0732">Signal</keyword>
<keyword evidence="8" id="KW-0472">Membrane</keyword>
<evidence type="ECO:0000313" key="14">
    <source>
        <dbReference type="Proteomes" id="UP000189369"/>
    </source>
</evidence>
<dbReference type="PROSITE" id="PS51257">
    <property type="entry name" value="PROKAR_LIPOPROTEIN"/>
    <property type="match status" value="1"/>
</dbReference>
<keyword evidence="11" id="KW-0998">Cell outer membrane</keyword>
<dbReference type="Pfam" id="PF03550">
    <property type="entry name" value="LolB"/>
    <property type="match status" value="1"/>
</dbReference>
<keyword evidence="9" id="KW-0564">Palmitate</keyword>
<dbReference type="SUPFAM" id="SSF89392">
    <property type="entry name" value="Prokaryotic lipoproteins and lipoprotein localization factors"/>
    <property type="match status" value="1"/>
</dbReference>
<gene>
    <name evidence="13" type="ORF">PAEH1_10935</name>
</gene>